<dbReference type="PROSITE" id="PS50110">
    <property type="entry name" value="RESPONSE_REGULATORY"/>
    <property type="match status" value="1"/>
</dbReference>
<dbReference type="SMART" id="SM00850">
    <property type="entry name" value="LytTR"/>
    <property type="match status" value="1"/>
</dbReference>
<name>A0ABR7KYK0_9SPHI</name>
<dbReference type="Proteomes" id="UP000652755">
    <property type="component" value="Unassembled WGS sequence"/>
</dbReference>
<evidence type="ECO:0000313" key="5">
    <source>
        <dbReference type="Proteomes" id="UP000652755"/>
    </source>
</evidence>
<keyword evidence="5" id="KW-1185">Reference proteome</keyword>
<dbReference type="InterPro" id="IPR011006">
    <property type="entry name" value="CheY-like_superfamily"/>
</dbReference>
<sequence>MNLPIFNCLIVDDEPPAREVLKRYIAKMPILHLVGECGNALQVIPFLHQHPVDIIFLDIRMPQLTGLELVSTLTRAPKIIFTTVFAEHALESYELDAVDYLLKPIKFERFVKAINKAITTGVLPAINQSVEKIIRPQAAGRDNFLYFRSDRKMVKVYLRDIRYIESLKDYVKIVTAQGQVITKYSMVALEAMLPSSNFVRIHRSYIIAIDQLRSYTTNHIQLGTTELPIGKLYQREVFDTLKKRNDSR</sequence>
<dbReference type="Gene3D" id="3.40.50.2300">
    <property type="match status" value="1"/>
</dbReference>
<evidence type="ECO:0000313" key="4">
    <source>
        <dbReference type="EMBL" id="MBC6113205.1"/>
    </source>
</evidence>
<protein>
    <submittedName>
        <fullName evidence="4">Response regulator transcription factor</fullName>
    </submittedName>
</protein>
<dbReference type="PANTHER" id="PTHR37299">
    <property type="entry name" value="TRANSCRIPTIONAL REGULATOR-RELATED"/>
    <property type="match status" value="1"/>
</dbReference>
<proteinExistence type="predicted"/>
<dbReference type="PROSITE" id="PS50930">
    <property type="entry name" value="HTH_LYTTR"/>
    <property type="match status" value="1"/>
</dbReference>
<feature type="domain" description="HTH LytTR-type" evidence="3">
    <location>
        <begin position="145"/>
        <end position="243"/>
    </location>
</feature>
<organism evidence="4 5">
    <name type="scientific">Pedobacter fastidiosus</name>
    <dbReference type="NCBI Taxonomy" id="2765361"/>
    <lineage>
        <taxon>Bacteria</taxon>
        <taxon>Pseudomonadati</taxon>
        <taxon>Bacteroidota</taxon>
        <taxon>Sphingobacteriia</taxon>
        <taxon>Sphingobacteriales</taxon>
        <taxon>Sphingobacteriaceae</taxon>
        <taxon>Pedobacter</taxon>
    </lineage>
</organism>
<dbReference type="Pfam" id="PF04397">
    <property type="entry name" value="LytTR"/>
    <property type="match status" value="1"/>
</dbReference>
<dbReference type="Gene3D" id="2.40.50.1020">
    <property type="entry name" value="LytTr DNA-binding domain"/>
    <property type="match status" value="1"/>
</dbReference>
<dbReference type="InterPro" id="IPR001789">
    <property type="entry name" value="Sig_transdc_resp-reg_receiver"/>
</dbReference>
<dbReference type="SUPFAM" id="SSF52172">
    <property type="entry name" value="CheY-like"/>
    <property type="match status" value="1"/>
</dbReference>
<dbReference type="PANTHER" id="PTHR37299:SF1">
    <property type="entry name" value="STAGE 0 SPORULATION PROTEIN A HOMOLOG"/>
    <property type="match status" value="1"/>
</dbReference>
<keyword evidence="1" id="KW-0597">Phosphoprotein</keyword>
<comment type="caution">
    <text evidence="4">The sequence shown here is derived from an EMBL/GenBank/DDBJ whole genome shotgun (WGS) entry which is preliminary data.</text>
</comment>
<evidence type="ECO:0000259" key="2">
    <source>
        <dbReference type="PROSITE" id="PS50110"/>
    </source>
</evidence>
<feature type="domain" description="Response regulatory" evidence="2">
    <location>
        <begin position="7"/>
        <end position="118"/>
    </location>
</feature>
<evidence type="ECO:0000256" key="1">
    <source>
        <dbReference type="PROSITE-ProRule" id="PRU00169"/>
    </source>
</evidence>
<dbReference type="SMART" id="SM00448">
    <property type="entry name" value="REC"/>
    <property type="match status" value="1"/>
</dbReference>
<evidence type="ECO:0000259" key="3">
    <source>
        <dbReference type="PROSITE" id="PS50930"/>
    </source>
</evidence>
<dbReference type="InterPro" id="IPR007492">
    <property type="entry name" value="LytTR_DNA-bd_dom"/>
</dbReference>
<feature type="modified residue" description="4-aspartylphosphate" evidence="1">
    <location>
        <position position="58"/>
    </location>
</feature>
<reference evidence="4 5" key="1">
    <citation type="submission" date="2020-08" db="EMBL/GenBank/DDBJ databases">
        <authorList>
            <person name="Sun Q."/>
            <person name="Inoue M."/>
        </authorList>
    </citation>
    <scope>NUCLEOTIDE SEQUENCE [LARGE SCALE GENOMIC DNA]</scope>
    <source>
        <strain evidence="4 5">CCM 8938</strain>
    </source>
</reference>
<dbReference type="Pfam" id="PF00072">
    <property type="entry name" value="Response_reg"/>
    <property type="match status" value="1"/>
</dbReference>
<dbReference type="EMBL" id="JACRYL010000046">
    <property type="protein sequence ID" value="MBC6113205.1"/>
    <property type="molecule type" value="Genomic_DNA"/>
</dbReference>
<dbReference type="RefSeq" id="WP_187073624.1">
    <property type="nucleotide sequence ID" value="NZ_JACRYL010000046.1"/>
</dbReference>
<gene>
    <name evidence="4" type="ORF">H7U22_22585</name>
</gene>
<accession>A0ABR7KYK0</accession>
<dbReference type="InterPro" id="IPR046947">
    <property type="entry name" value="LytR-like"/>
</dbReference>